<comment type="caution">
    <text evidence="4">The sequence shown here is derived from an EMBL/GenBank/DDBJ whole genome shotgun (WGS) entry which is preliminary data.</text>
</comment>
<evidence type="ECO:0000256" key="2">
    <source>
        <dbReference type="SAM" id="SignalP"/>
    </source>
</evidence>
<evidence type="ECO:0000259" key="3">
    <source>
        <dbReference type="PROSITE" id="PS50222"/>
    </source>
</evidence>
<protein>
    <recommendedName>
        <fullName evidence="3">EF-hand domain-containing protein</fullName>
    </recommendedName>
</protein>
<feature type="signal peptide" evidence="2">
    <location>
        <begin position="1"/>
        <end position="21"/>
    </location>
</feature>
<dbReference type="Gene3D" id="1.10.238.10">
    <property type="entry name" value="EF-hand"/>
    <property type="match status" value="2"/>
</dbReference>
<feature type="region of interest" description="Disordered" evidence="1">
    <location>
        <begin position="102"/>
        <end position="133"/>
    </location>
</feature>
<dbReference type="SMART" id="SM00054">
    <property type="entry name" value="EFh"/>
    <property type="match status" value="3"/>
</dbReference>
<dbReference type="SUPFAM" id="SSF47473">
    <property type="entry name" value="EF-hand"/>
    <property type="match status" value="1"/>
</dbReference>
<name>A0A512AIP5_9SPHN</name>
<dbReference type="PROSITE" id="PS50222">
    <property type="entry name" value="EF_HAND_2"/>
    <property type="match status" value="2"/>
</dbReference>
<feature type="domain" description="EF-hand" evidence="3">
    <location>
        <begin position="134"/>
        <end position="169"/>
    </location>
</feature>
<keyword evidence="5" id="KW-1185">Reference proteome</keyword>
<feature type="chain" id="PRO_5022210505" description="EF-hand domain-containing protein" evidence="2">
    <location>
        <begin position="22"/>
        <end position="223"/>
    </location>
</feature>
<sequence length="223" mass="23760">MKKTTFAASAAVLLTATTALYAVYPALAEPGRDPMGGATITWADAKAKADALWTKLDVNKDGVLNHADREAKMAEMFDMIDTNHDGSISKTEFMEHHKKMMDGPGWKGGKGRDGAPGDTPPPPPGGGMGMMMGPGARMLHEMAEKADTNHDGTITRAEFDAAAKARFDSADTNHDGKLTPQERRAAWMAMRGEHGGWRGGRGMHRMGGHDMGDMPPPPPPPGA</sequence>
<feature type="domain" description="EF-hand" evidence="3">
    <location>
        <begin position="68"/>
        <end position="103"/>
    </location>
</feature>
<accession>A0A512AIP5</accession>
<dbReference type="RefSeq" id="WP_147158919.1">
    <property type="nucleotide sequence ID" value="NZ_BJYR01000009.1"/>
</dbReference>
<evidence type="ECO:0000313" key="5">
    <source>
        <dbReference type="Proteomes" id="UP000321464"/>
    </source>
</evidence>
<keyword evidence="2" id="KW-0732">Signal</keyword>
<evidence type="ECO:0000256" key="1">
    <source>
        <dbReference type="SAM" id="MobiDB-lite"/>
    </source>
</evidence>
<dbReference type="InterPro" id="IPR002048">
    <property type="entry name" value="EF_hand_dom"/>
</dbReference>
<dbReference type="PROSITE" id="PS00018">
    <property type="entry name" value="EF_HAND_1"/>
    <property type="match status" value="2"/>
</dbReference>
<gene>
    <name evidence="4" type="ORF">NSE01_14170</name>
</gene>
<reference evidence="4 5" key="1">
    <citation type="submission" date="2019-07" db="EMBL/GenBank/DDBJ databases">
        <title>Whole genome shotgun sequence of Novosphingobium sediminis NBRC 106119.</title>
        <authorList>
            <person name="Hosoyama A."/>
            <person name="Uohara A."/>
            <person name="Ohji S."/>
            <person name="Ichikawa N."/>
        </authorList>
    </citation>
    <scope>NUCLEOTIDE SEQUENCE [LARGE SCALE GENOMIC DNA]</scope>
    <source>
        <strain evidence="4 5">NBRC 106119</strain>
    </source>
</reference>
<dbReference type="InterPro" id="IPR011992">
    <property type="entry name" value="EF-hand-dom_pair"/>
</dbReference>
<dbReference type="OrthoDB" id="113323at2"/>
<evidence type="ECO:0000313" key="4">
    <source>
        <dbReference type="EMBL" id="GEN99584.1"/>
    </source>
</evidence>
<organism evidence="4 5">
    <name type="scientific">Novosphingobium sediminis</name>
    <dbReference type="NCBI Taxonomy" id="707214"/>
    <lineage>
        <taxon>Bacteria</taxon>
        <taxon>Pseudomonadati</taxon>
        <taxon>Pseudomonadota</taxon>
        <taxon>Alphaproteobacteria</taxon>
        <taxon>Sphingomonadales</taxon>
        <taxon>Sphingomonadaceae</taxon>
        <taxon>Novosphingobium</taxon>
    </lineage>
</organism>
<dbReference type="Proteomes" id="UP000321464">
    <property type="component" value="Unassembled WGS sequence"/>
</dbReference>
<dbReference type="InterPro" id="IPR018247">
    <property type="entry name" value="EF_Hand_1_Ca_BS"/>
</dbReference>
<dbReference type="EMBL" id="BJYR01000009">
    <property type="protein sequence ID" value="GEN99584.1"/>
    <property type="molecule type" value="Genomic_DNA"/>
</dbReference>
<dbReference type="AlphaFoldDB" id="A0A512AIP5"/>
<dbReference type="Pfam" id="PF13499">
    <property type="entry name" value="EF-hand_7"/>
    <property type="match status" value="1"/>
</dbReference>
<dbReference type="Pfam" id="PF13202">
    <property type="entry name" value="EF-hand_5"/>
    <property type="match status" value="1"/>
</dbReference>
<dbReference type="GO" id="GO:0005509">
    <property type="term" value="F:calcium ion binding"/>
    <property type="evidence" value="ECO:0007669"/>
    <property type="project" value="InterPro"/>
</dbReference>
<proteinExistence type="predicted"/>